<keyword evidence="3 7" id="KW-0963">Cytoplasm</keyword>
<dbReference type="GO" id="GO:0004726">
    <property type="term" value="F:non-membrane spanning protein tyrosine phosphatase activity"/>
    <property type="evidence" value="ECO:0007669"/>
    <property type="project" value="InterPro"/>
</dbReference>
<dbReference type="PRINTS" id="PR00719">
    <property type="entry name" value="LMWPTPASE"/>
</dbReference>
<dbReference type="PRINTS" id="PR00720">
    <property type="entry name" value="MAMMALPTPASE"/>
</dbReference>
<comment type="function">
    <text evidence="7">Acts on tyrosine phosphorylated proteins, low-MW aryl phosphates and natural and synthetic acyl phosphates.</text>
</comment>
<dbReference type="InterPro" id="IPR050438">
    <property type="entry name" value="LMW_PTPase"/>
</dbReference>
<dbReference type="InterPro" id="IPR023485">
    <property type="entry name" value="Ptyr_pPase"/>
</dbReference>
<dbReference type="EMBL" id="JAFNEN010000734">
    <property type="protein sequence ID" value="KAG8177934.1"/>
    <property type="molecule type" value="Genomic_DNA"/>
</dbReference>
<dbReference type="GO" id="GO:0003993">
    <property type="term" value="F:acid phosphatase activity"/>
    <property type="evidence" value="ECO:0007669"/>
    <property type="project" value="UniProtKB-UniRule"/>
</dbReference>
<dbReference type="InterPro" id="IPR002115">
    <property type="entry name" value="Tyr_Pase_low_mol_wt_mml"/>
</dbReference>
<dbReference type="Pfam" id="PF01451">
    <property type="entry name" value="LMWPc"/>
    <property type="match status" value="1"/>
</dbReference>
<dbReference type="PANTHER" id="PTHR11717:SF7">
    <property type="entry name" value="LOW MOLECULAR WEIGHT PHOSPHOTYROSINE PROTEIN PHOSPHATASE"/>
    <property type="match status" value="1"/>
</dbReference>
<keyword evidence="4 7" id="KW-0378">Hydrolase</keyword>
<dbReference type="Proteomes" id="UP000827092">
    <property type="component" value="Unassembled WGS sequence"/>
</dbReference>
<comment type="catalytic activity">
    <reaction evidence="7">
        <text>O-phospho-L-tyrosyl-[protein] + H2O = L-tyrosyl-[protein] + phosphate</text>
        <dbReference type="Rhea" id="RHEA:10684"/>
        <dbReference type="Rhea" id="RHEA-COMP:10136"/>
        <dbReference type="Rhea" id="RHEA-COMP:20101"/>
        <dbReference type="ChEBI" id="CHEBI:15377"/>
        <dbReference type="ChEBI" id="CHEBI:43474"/>
        <dbReference type="ChEBI" id="CHEBI:46858"/>
        <dbReference type="ChEBI" id="CHEBI:61978"/>
        <dbReference type="EC" id="3.1.3.48"/>
    </reaction>
</comment>
<comment type="catalytic activity">
    <reaction evidence="7">
        <text>a phosphate monoester + H2O = an alcohol + phosphate</text>
        <dbReference type="Rhea" id="RHEA:15017"/>
        <dbReference type="ChEBI" id="CHEBI:15377"/>
        <dbReference type="ChEBI" id="CHEBI:30879"/>
        <dbReference type="ChEBI" id="CHEBI:43474"/>
        <dbReference type="ChEBI" id="CHEBI:67140"/>
        <dbReference type="EC" id="3.1.3.2"/>
    </reaction>
</comment>
<evidence type="ECO:0000256" key="4">
    <source>
        <dbReference type="ARBA" id="ARBA00022801"/>
    </source>
</evidence>
<evidence type="ECO:0000256" key="7">
    <source>
        <dbReference type="RuleBase" id="RU368115"/>
    </source>
</evidence>
<dbReference type="AlphaFoldDB" id="A0AAV6U1T1"/>
<feature type="active site" description="Nucleophile" evidence="6">
    <location>
        <position position="11"/>
    </location>
</feature>
<sequence>MACKKSALFVCLGNICRSPIAEAVFAHFVREAGLTDKWLIDSAATADYHTGKLPDRRARQCMESHSIPMDHRARPVRAEDFTKFDYIFGMDENNISDLKDLAPKHYTAKIELLGDYDPQGPCIIRDPYYDDGSEGFEEVYKQCMRCCKAFLEKES</sequence>
<feature type="domain" description="Phosphotyrosine protein phosphatase I" evidence="8">
    <location>
        <begin position="5"/>
        <end position="153"/>
    </location>
</feature>
<dbReference type="FunFam" id="3.40.50.2300:FF:000105">
    <property type="entry name" value="Low molecular weight phosphotyrosine protein"/>
    <property type="match status" value="1"/>
</dbReference>
<evidence type="ECO:0000259" key="8">
    <source>
        <dbReference type="SMART" id="SM00226"/>
    </source>
</evidence>
<organism evidence="9 10">
    <name type="scientific">Oedothorax gibbosus</name>
    <dbReference type="NCBI Taxonomy" id="931172"/>
    <lineage>
        <taxon>Eukaryota</taxon>
        <taxon>Metazoa</taxon>
        <taxon>Ecdysozoa</taxon>
        <taxon>Arthropoda</taxon>
        <taxon>Chelicerata</taxon>
        <taxon>Arachnida</taxon>
        <taxon>Araneae</taxon>
        <taxon>Araneomorphae</taxon>
        <taxon>Entelegynae</taxon>
        <taxon>Araneoidea</taxon>
        <taxon>Linyphiidae</taxon>
        <taxon>Erigoninae</taxon>
        <taxon>Oedothorax</taxon>
    </lineage>
</organism>
<comment type="subcellular location">
    <subcellularLocation>
        <location evidence="1 7">Cytoplasm</location>
    </subcellularLocation>
</comment>
<evidence type="ECO:0000313" key="9">
    <source>
        <dbReference type="EMBL" id="KAG8177934.1"/>
    </source>
</evidence>
<keyword evidence="5 7" id="KW-0904">Protein phosphatase</keyword>
<feature type="active site" evidence="6">
    <location>
        <position position="17"/>
    </location>
</feature>
<dbReference type="EC" id="3.1.3.2" evidence="7"/>
<keyword evidence="10" id="KW-1185">Reference proteome</keyword>
<gene>
    <name evidence="9" type="ORF">JTE90_000797</name>
</gene>
<reference evidence="9 10" key="1">
    <citation type="journal article" date="2022" name="Nat. Ecol. Evol.">
        <title>A masculinizing supergene underlies an exaggerated male reproductive morph in a spider.</title>
        <authorList>
            <person name="Hendrickx F."/>
            <person name="De Corte Z."/>
            <person name="Sonet G."/>
            <person name="Van Belleghem S.M."/>
            <person name="Kostlbacher S."/>
            <person name="Vangestel C."/>
        </authorList>
    </citation>
    <scope>NUCLEOTIDE SEQUENCE [LARGE SCALE GENOMIC DNA]</scope>
    <source>
        <strain evidence="9">W744_W776</strain>
    </source>
</reference>
<dbReference type="SMART" id="SM00226">
    <property type="entry name" value="LMWPc"/>
    <property type="match status" value="1"/>
</dbReference>
<comment type="similarity">
    <text evidence="2 7">Belongs to the low molecular weight phosphotyrosine protein phosphatase family.</text>
</comment>
<dbReference type="InterPro" id="IPR036196">
    <property type="entry name" value="Ptyr_pPase_sf"/>
</dbReference>
<protein>
    <recommendedName>
        <fullName evidence="7">Low molecular weight phosphotyrosine protein phosphatase</fullName>
        <shortName evidence="7">LMW-PTP</shortName>
        <shortName evidence="7">LMW-PTPase</shortName>
        <ecNumber evidence="7">3.1.3.2</ecNumber>
        <ecNumber evidence="7">3.1.3.48</ecNumber>
    </recommendedName>
    <alternativeName>
        <fullName evidence="7">Low molecular weight cytosolic acid phosphatase</fullName>
    </alternativeName>
</protein>
<evidence type="ECO:0000256" key="1">
    <source>
        <dbReference type="ARBA" id="ARBA00004496"/>
    </source>
</evidence>
<proteinExistence type="inferred from homology"/>
<dbReference type="InterPro" id="IPR017867">
    <property type="entry name" value="Tyr_phospatase_low_mol_wt"/>
</dbReference>
<dbReference type="SUPFAM" id="SSF52788">
    <property type="entry name" value="Phosphotyrosine protein phosphatases I"/>
    <property type="match status" value="1"/>
</dbReference>
<evidence type="ECO:0000313" key="10">
    <source>
        <dbReference type="Proteomes" id="UP000827092"/>
    </source>
</evidence>
<dbReference type="GO" id="GO:0005737">
    <property type="term" value="C:cytoplasm"/>
    <property type="evidence" value="ECO:0007669"/>
    <property type="project" value="UniProtKB-SubCell"/>
</dbReference>
<dbReference type="Gene3D" id="3.40.50.2300">
    <property type="match status" value="1"/>
</dbReference>
<evidence type="ECO:0000256" key="3">
    <source>
        <dbReference type="ARBA" id="ARBA00022490"/>
    </source>
</evidence>
<feature type="active site" description="Proton donor" evidence="6">
    <location>
        <position position="126"/>
    </location>
</feature>
<evidence type="ECO:0000256" key="6">
    <source>
        <dbReference type="PIRSR" id="PIRSR617867-1"/>
    </source>
</evidence>
<comment type="caution">
    <text evidence="9">The sequence shown here is derived from an EMBL/GenBank/DDBJ whole genome shotgun (WGS) entry which is preliminary data.</text>
</comment>
<accession>A0AAV6U1T1</accession>
<dbReference type="CDD" id="cd16343">
    <property type="entry name" value="LMWPTP"/>
    <property type="match status" value="1"/>
</dbReference>
<evidence type="ECO:0000256" key="2">
    <source>
        <dbReference type="ARBA" id="ARBA00011063"/>
    </source>
</evidence>
<dbReference type="PANTHER" id="PTHR11717">
    <property type="entry name" value="LOW MOLECULAR WEIGHT PROTEIN TYROSINE PHOSPHATASE"/>
    <property type="match status" value="1"/>
</dbReference>
<evidence type="ECO:0000256" key="5">
    <source>
        <dbReference type="ARBA" id="ARBA00022912"/>
    </source>
</evidence>
<dbReference type="EC" id="3.1.3.48" evidence="7"/>
<name>A0AAV6U1T1_9ARAC</name>